<evidence type="ECO:0000256" key="6">
    <source>
        <dbReference type="ARBA" id="ARBA00023212"/>
    </source>
</evidence>
<accession>A0ABQ9J547</accession>
<feature type="domain" description="TRAF3-interacting protein 1 N-terminal" evidence="10">
    <location>
        <begin position="28"/>
        <end position="137"/>
    </location>
</feature>
<evidence type="ECO:0000256" key="4">
    <source>
        <dbReference type="ARBA" id="ARBA00022794"/>
    </source>
</evidence>
<dbReference type="PANTHER" id="PTHR31363">
    <property type="entry name" value="TRAF3-INTERACTING PROTEIN 1"/>
    <property type="match status" value="1"/>
</dbReference>
<evidence type="ECO:0000256" key="5">
    <source>
        <dbReference type="ARBA" id="ARBA00023054"/>
    </source>
</evidence>
<comment type="similarity">
    <text evidence="8">Belongs to the TRAF3IP1 family.</text>
</comment>
<dbReference type="PANTHER" id="PTHR31363:SF0">
    <property type="entry name" value="TRAF3-INTERACTING PROTEIN 1"/>
    <property type="match status" value="1"/>
</dbReference>
<keyword evidence="12" id="KW-1185">Reference proteome</keyword>
<evidence type="ECO:0000256" key="1">
    <source>
        <dbReference type="ARBA" id="ARBA00004120"/>
    </source>
</evidence>
<reference evidence="11" key="1">
    <citation type="journal article" date="2023" name="Insect Mol. Biol.">
        <title>Genome sequencing provides insights into the evolution of gene families encoding plant cell wall-degrading enzymes in longhorned beetles.</title>
        <authorList>
            <person name="Shin N.R."/>
            <person name="Okamura Y."/>
            <person name="Kirsch R."/>
            <person name="Pauchet Y."/>
        </authorList>
    </citation>
    <scope>NUCLEOTIDE SEQUENCE</scope>
    <source>
        <strain evidence="11">MMC_N1</strain>
    </source>
</reference>
<dbReference type="EMBL" id="JAPWTJ010001265">
    <property type="protein sequence ID" value="KAJ8972974.1"/>
    <property type="molecule type" value="Genomic_DNA"/>
</dbReference>
<evidence type="ECO:0000256" key="8">
    <source>
        <dbReference type="ARBA" id="ARBA00043971"/>
    </source>
</evidence>
<evidence type="ECO:0000313" key="11">
    <source>
        <dbReference type="EMBL" id="KAJ8972974.1"/>
    </source>
</evidence>
<sequence>METGYFPGASLCQCSMTDTMSEEINPDVIKKTQKILGKYVKKPPLTDKLLKKPPFRFLHDVVKAVISDTGYLNGLFSEDELKTENIKEKDDKIAFLNKLIDAVKATTKIELTVRSSKVVAGLESTKTNQLLQAIGKALDAKVDTSEYIAQLKPGKTDDAEKKQVNGKKEIKNRTVKKQKSPRENKQVSEATNDQVIINEEVDGDVNNHKDKIINQGAVSAEEKVRGSVQPKSARPKSGDRRASLKKSAENFETEILQPLEITTSQPSKHPKSSLRPPSVVL</sequence>
<name>A0ABQ9J547_9CUCU</name>
<keyword evidence="7" id="KW-0966">Cell projection</keyword>
<evidence type="ECO:0000259" key="10">
    <source>
        <dbReference type="Pfam" id="PF10243"/>
    </source>
</evidence>
<evidence type="ECO:0000256" key="9">
    <source>
        <dbReference type="SAM" id="MobiDB-lite"/>
    </source>
</evidence>
<keyword evidence="3" id="KW-0963">Cytoplasm</keyword>
<comment type="caution">
    <text evidence="11">The sequence shown here is derived from an EMBL/GenBank/DDBJ whole genome shotgun (WGS) entry which is preliminary data.</text>
</comment>
<keyword evidence="4" id="KW-0970">Cilium biogenesis/degradation</keyword>
<evidence type="ECO:0000313" key="12">
    <source>
        <dbReference type="Proteomes" id="UP001162164"/>
    </source>
</evidence>
<gene>
    <name evidence="11" type="ORF">NQ317_019321</name>
</gene>
<evidence type="ECO:0000256" key="3">
    <source>
        <dbReference type="ARBA" id="ARBA00022490"/>
    </source>
</evidence>
<evidence type="ECO:0000256" key="7">
    <source>
        <dbReference type="ARBA" id="ARBA00023273"/>
    </source>
</evidence>
<feature type="compositionally biased region" description="Basic and acidic residues" evidence="9">
    <location>
        <begin position="236"/>
        <end position="249"/>
    </location>
</feature>
<comment type="subcellular location">
    <subcellularLocation>
        <location evidence="2">Cytoplasm</location>
        <location evidence="2">Cytoskeleton</location>
        <location evidence="2">Cilium axoneme</location>
    </subcellularLocation>
    <subcellularLocation>
        <location evidence="1">Cytoplasm</location>
        <location evidence="1">Cytoskeleton</location>
        <location evidence="1">Cilium basal body</location>
    </subcellularLocation>
</comment>
<feature type="region of interest" description="Disordered" evidence="9">
    <location>
        <begin position="214"/>
        <end position="281"/>
    </location>
</feature>
<dbReference type="Pfam" id="PF10243">
    <property type="entry name" value="MIP-T3"/>
    <property type="match status" value="1"/>
</dbReference>
<keyword evidence="5" id="KW-0175">Coiled coil</keyword>
<organism evidence="11 12">
    <name type="scientific">Molorchus minor</name>
    <dbReference type="NCBI Taxonomy" id="1323400"/>
    <lineage>
        <taxon>Eukaryota</taxon>
        <taxon>Metazoa</taxon>
        <taxon>Ecdysozoa</taxon>
        <taxon>Arthropoda</taxon>
        <taxon>Hexapoda</taxon>
        <taxon>Insecta</taxon>
        <taxon>Pterygota</taxon>
        <taxon>Neoptera</taxon>
        <taxon>Endopterygota</taxon>
        <taxon>Coleoptera</taxon>
        <taxon>Polyphaga</taxon>
        <taxon>Cucujiformia</taxon>
        <taxon>Chrysomeloidea</taxon>
        <taxon>Cerambycidae</taxon>
        <taxon>Lamiinae</taxon>
        <taxon>Monochamini</taxon>
        <taxon>Molorchus</taxon>
    </lineage>
</organism>
<dbReference type="InterPro" id="IPR042576">
    <property type="entry name" value="TRAF3IP1_N_sf"/>
</dbReference>
<protein>
    <recommendedName>
        <fullName evidence="10">TRAF3-interacting protein 1 N-terminal domain-containing protein</fullName>
    </recommendedName>
</protein>
<dbReference type="InterPro" id="IPR018799">
    <property type="entry name" value="TRAF3IP1"/>
</dbReference>
<dbReference type="InterPro" id="IPR040468">
    <property type="entry name" value="TRAF3IP1_N"/>
</dbReference>
<evidence type="ECO:0000256" key="2">
    <source>
        <dbReference type="ARBA" id="ARBA00004430"/>
    </source>
</evidence>
<proteinExistence type="inferred from homology"/>
<keyword evidence="6" id="KW-0206">Cytoskeleton</keyword>
<dbReference type="Gene3D" id="1.10.418.50">
    <property type="entry name" value="Microtubule-binding protein MIP-T3"/>
    <property type="match status" value="1"/>
</dbReference>
<dbReference type="Proteomes" id="UP001162164">
    <property type="component" value="Unassembled WGS sequence"/>
</dbReference>